<dbReference type="SMART" id="SM00593">
    <property type="entry name" value="RUN"/>
    <property type="match status" value="1"/>
</dbReference>
<dbReference type="InterPro" id="IPR004012">
    <property type="entry name" value="Run_dom"/>
</dbReference>
<dbReference type="GO" id="GO:2000292">
    <property type="term" value="P:regulation of defecation"/>
    <property type="evidence" value="ECO:0007669"/>
    <property type="project" value="EnsemblMetazoa"/>
</dbReference>
<dbReference type="AlphaFoldDB" id="E3MA89"/>
<dbReference type="GeneID" id="9809845"/>
<dbReference type="GO" id="GO:1904811">
    <property type="term" value="P:positive regulation of dense core granule transport"/>
    <property type="evidence" value="ECO:0007669"/>
    <property type="project" value="EnsemblMetazoa"/>
</dbReference>
<dbReference type="GO" id="GO:0043025">
    <property type="term" value="C:neuronal cell body"/>
    <property type="evidence" value="ECO:0007669"/>
    <property type="project" value="EnsemblMetazoa"/>
</dbReference>
<dbReference type="GO" id="GO:0061065">
    <property type="term" value="P:regulation of dauer larval development"/>
    <property type="evidence" value="ECO:0007669"/>
    <property type="project" value="EnsemblMetazoa"/>
</dbReference>
<dbReference type="GO" id="GO:1990502">
    <property type="term" value="P:dense core granule maturation"/>
    <property type="evidence" value="ECO:0007669"/>
    <property type="project" value="EnsemblMetazoa"/>
</dbReference>
<dbReference type="Pfam" id="PF02759">
    <property type="entry name" value="RUN"/>
    <property type="match status" value="1"/>
</dbReference>
<organism evidence="6">
    <name type="scientific">Caenorhabditis remanei</name>
    <name type="common">Caenorhabditis vulgaris</name>
    <dbReference type="NCBI Taxonomy" id="31234"/>
    <lineage>
        <taxon>Eukaryota</taxon>
        <taxon>Metazoa</taxon>
        <taxon>Ecdysozoa</taxon>
        <taxon>Nematoda</taxon>
        <taxon>Chromadorea</taxon>
        <taxon>Rhabditida</taxon>
        <taxon>Rhabditina</taxon>
        <taxon>Rhabditomorpha</taxon>
        <taxon>Rhabditoidea</taxon>
        <taxon>Rhabditidae</taxon>
        <taxon>Peloderinae</taxon>
        <taxon>Caenorhabditis</taxon>
    </lineage>
</organism>
<proteinExistence type="predicted"/>
<dbReference type="CDD" id="cd17683">
    <property type="entry name" value="RUN_RUNDC1"/>
    <property type="match status" value="1"/>
</dbReference>
<dbReference type="GO" id="GO:0031267">
    <property type="term" value="F:small GTPase binding"/>
    <property type="evidence" value="ECO:0007669"/>
    <property type="project" value="EnsemblMetazoa"/>
</dbReference>
<evidence type="ECO:0000313" key="4">
    <source>
        <dbReference type="EMBL" id="EFO96914.1"/>
    </source>
</evidence>
<dbReference type="InterPro" id="IPR058732">
    <property type="entry name" value="RUNDC1_M"/>
</dbReference>
<dbReference type="PANTHER" id="PTHR15591:SF19">
    <property type="entry name" value="RUN DOMAIN-CONTAINING PROTEIN 1 ISOFORM X1"/>
    <property type="match status" value="1"/>
</dbReference>
<dbReference type="Gene3D" id="1.20.58.900">
    <property type="match status" value="1"/>
</dbReference>
<gene>
    <name evidence="4" type="ORF">CRE_17120</name>
    <name evidence="5" type="ORF">GCK72_022186</name>
</gene>
<feature type="compositionally biased region" description="Polar residues" evidence="2">
    <location>
        <begin position="252"/>
        <end position="272"/>
    </location>
</feature>
<dbReference type="EMBL" id="WUAV01000006">
    <property type="protein sequence ID" value="KAF1745739.1"/>
    <property type="molecule type" value="Genomic_DNA"/>
</dbReference>
<dbReference type="GO" id="GO:1901046">
    <property type="term" value="P:positive regulation of egg-laying behavior"/>
    <property type="evidence" value="ECO:0007669"/>
    <property type="project" value="EnsemblMetazoa"/>
</dbReference>
<evidence type="ECO:0000313" key="6">
    <source>
        <dbReference type="Proteomes" id="UP000008281"/>
    </source>
</evidence>
<feature type="domain" description="RUN" evidence="3">
    <location>
        <begin position="355"/>
        <end position="538"/>
    </location>
</feature>
<keyword evidence="6" id="KW-1185">Reference proteome</keyword>
<reference evidence="4" key="1">
    <citation type="submission" date="2007-07" db="EMBL/GenBank/DDBJ databases">
        <title>PCAP assembly of the Caenorhabditis remanei genome.</title>
        <authorList>
            <consortium name="The Caenorhabditis remanei Sequencing Consortium"/>
            <person name="Wilson R.K."/>
        </authorList>
    </citation>
    <scope>NUCLEOTIDE SEQUENCE [LARGE SCALE GENOMIC DNA]</scope>
    <source>
        <strain evidence="4">PB4641</strain>
    </source>
</reference>
<evidence type="ECO:0000259" key="3">
    <source>
        <dbReference type="PROSITE" id="PS50826"/>
    </source>
</evidence>
<dbReference type="OrthoDB" id="10068328at2759"/>
<feature type="coiled-coil region" evidence="1">
    <location>
        <begin position="123"/>
        <end position="164"/>
    </location>
</feature>
<dbReference type="GO" id="GO:0000138">
    <property type="term" value="C:Golgi trans cisterna"/>
    <property type="evidence" value="ECO:0007669"/>
    <property type="project" value="EnsemblMetazoa"/>
</dbReference>
<dbReference type="SUPFAM" id="SSF140741">
    <property type="entry name" value="RUN domain-like"/>
    <property type="match status" value="1"/>
</dbReference>
<dbReference type="PANTHER" id="PTHR15591">
    <property type="entry name" value="RUN AND SH3 DOMAIN CONTAINING"/>
    <property type="match status" value="1"/>
</dbReference>
<evidence type="ECO:0000313" key="5">
    <source>
        <dbReference type="EMBL" id="KAF1745739.1"/>
    </source>
</evidence>
<sequence length="549" mass="62644">MMSELEASDLLVELGQSLKSRVSEDAKEIGDGLDYYDTMSETEWKSARLSSSHSDDIGSLNDALRVQQLEEEQERLNNSLFSLSSHFAQVQFRIKQMNEADPHDREKLLTELQEFAFKGCTDMNELQRLRSESESGNEVLEKQNERQKELLKQLREQVEDLERTAYENGEGALPSTDILKKQKAVLDKLQEKIELNLDIDKMNQTEIQRNVDDALKQLVNPFKEKGQLVDQLQTQITDLERFVNFLQKENAENSNQTTPVRSMGSTPLSGAKSKNNSFLSGIIGCSTGRFQKNQLKNTLKGNHYGDERAHVQLAVDATQQVLEKYTLLSFDSAAKGQLEEVQVENDEVFERSEEEVVTVVRKQLCPALKALLEHGMLSETVVHKRIPGLGCFVAKTTNDEKSTCLSHIWDVIIYFYGMKTGRDTTDAPVRKLSQSFKLDHVGGRSITSKQILLTTIENIISTHARLKRSKDAHWKAFVSAAMNEKKLPAWLRIIFRTRQVVEMCYNSWSYVARTGCEELYTLLEDLHKYSIHLPVDLALRPFEQIKDAF</sequence>
<dbReference type="STRING" id="31234.E3MA89"/>
<evidence type="ECO:0000256" key="1">
    <source>
        <dbReference type="SAM" id="Coils"/>
    </source>
</evidence>
<dbReference type="EMBL" id="DS268431">
    <property type="protein sequence ID" value="EFO96914.1"/>
    <property type="molecule type" value="Genomic_DNA"/>
</dbReference>
<keyword evidence="1" id="KW-0175">Coiled coil</keyword>
<dbReference type="FunCoup" id="E3MA89">
    <property type="interactions" value="1937"/>
</dbReference>
<reference evidence="5 7" key="2">
    <citation type="submission" date="2019-12" db="EMBL/GenBank/DDBJ databases">
        <title>Chromosome-level assembly of the Caenorhabditis remanei genome.</title>
        <authorList>
            <person name="Teterina A.A."/>
            <person name="Willis J.H."/>
            <person name="Phillips P.C."/>
        </authorList>
    </citation>
    <scope>NUCLEOTIDE SEQUENCE [LARGE SCALE GENOMIC DNA]</scope>
    <source>
        <strain evidence="5 7">PX506</strain>
        <tissue evidence="5">Whole organism</tissue>
    </source>
</reference>
<dbReference type="GO" id="GO:0030424">
    <property type="term" value="C:axon"/>
    <property type="evidence" value="ECO:0007669"/>
    <property type="project" value="EnsemblMetazoa"/>
</dbReference>
<evidence type="ECO:0000313" key="7">
    <source>
        <dbReference type="Proteomes" id="UP000483820"/>
    </source>
</evidence>
<dbReference type="FunFam" id="1.20.58.900:FF:000020">
    <property type="entry name" value="RUN Domain containing protein"/>
    <property type="match status" value="1"/>
</dbReference>
<dbReference type="Proteomes" id="UP000008281">
    <property type="component" value="Unassembled WGS sequence"/>
</dbReference>
<dbReference type="InterPro" id="IPR037213">
    <property type="entry name" value="Run_dom_sf"/>
</dbReference>
<dbReference type="GO" id="GO:0090326">
    <property type="term" value="P:positive regulation of locomotion involved in locomotory behavior"/>
    <property type="evidence" value="ECO:0007669"/>
    <property type="project" value="EnsemblMetazoa"/>
</dbReference>
<dbReference type="OMA" id="THKGNHW"/>
<dbReference type="CTD" id="9809845"/>
<feature type="region of interest" description="Disordered" evidence="2">
    <location>
        <begin position="250"/>
        <end position="272"/>
    </location>
</feature>
<dbReference type="InterPro" id="IPR047343">
    <property type="entry name" value="RUSC1_2"/>
</dbReference>
<dbReference type="PROSITE" id="PS50826">
    <property type="entry name" value="RUN"/>
    <property type="match status" value="1"/>
</dbReference>
<dbReference type="GO" id="GO:0048471">
    <property type="term" value="C:perinuclear region of cytoplasm"/>
    <property type="evidence" value="ECO:0007669"/>
    <property type="project" value="EnsemblMetazoa"/>
</dbReference>
<evidence type="ECO:0000256" key="2">
    <source>
        <dbReference type="SAM" id="MobiDB-lite"/>
    </source>
</evidence>
<dbReference type="Proteomes" id="UP000483820">
    <property type="component" value="Chromosome X"/>
</dbReference>
<dbReference type="RefSeq" id="XP_003107074.1">
    <property type="nucleotide sequence ID" value="XM_003107026.1"/>
</dbReference>
<accession>E3MA89</accession>
<name>E3MA89_CAERE</name>
<dbReference type="eggNOG" id="KOG3759">
    <property type="taxonomic scope" value="Eukaryota"/>
</dbReference>
<protein>
    <recommendedName>
        <fullName evidence="3">RUN domain-containing protein</fullName>
    </recommendedName>
</protein>
<dbReference type="HOGENOM" id="CLU_020366_0_0_1"/>
<dbReference type="KEGG" id="crq:GCK72_022186"/>
<dbReference type="Pfam" id="PF26030">
    <property type="entry name" value="RUNDC1"/>
    <property type="match status" value="1"/>
</dbReference>